<comment type="subcellular location">
    <subcellularLocation>
        <location evidence="4 6">Cytoplasm</location>
    </subcellularLocation>
</comment>
<feature type="domain" description="Translation initiation factor 3 C-terminal" evidence="8">
    <location>
        <begin position="102"/>
        <end position="185"/>
    </location>
</feature>
<evidence type="ECO:0000256" key="5">
    <source>
        <dbReference type="NCBIfam" id="TIGR00168"/>
    </source>
</evidence>
<dbReference type="Proteomes" id="UP001275932">
    <property type="component" value="Unassembled WGS sequence"/>
</dbReference>
<dbReference type="InterPro" id="IPR019813">
    <property type="entry name" value="Translation_initiation_fac3_CS"/>
</dbReference>
<dbReference type="Pfam" id="PF00707">
    <property type="entry name" value="IF3_C"/>
    <property type="match status" value="1"/>
</dbReference>
<reference evidence="10 11" key="1">
    <citation type="submission" date="2022-03" db="EMBL/GenBank/DDBJ databases">
        <title>Novel taxa within the pig intestine.</title>
        <authorList>
            <person name="Wylensek D."/>
            <person name="Bishof K."/>
            <person name="Afrizal A."/>
            <person name="Clavel T."/>
        </authorList>
    </citation>
    <scope>NUCLEOTIDE SEQUENCE [LARGE SCALE GENOMIC DNA]</scope>
    <source>
        <strain evidence="10 11">CLA-KB-P66</strain>
    </source>
</reference>
<organism evidence="10 11">
    <name type="scientific">Intestinicryptomonas porci</name>
    <dbReference type="NCBI Taxonomy" id="2926320"/>
    <lineage>
        <taxon>Bacteria</taxon>
        <taxon>Pseudomonadati</taxon>
        <taxon>Verrucomicrobiota</taxon>
        <taxon>Opitutia</taxon>
        <taxon>Opitutales</taxon>
        <taxon>Intestinicryptomonaceae</taxon>
        <taxon>Intestinicryptomonas</taxon>
    </lineage>
</organism>
<dbReference type="Pfam" id="PF05198">
    <property type="entry name" value="IF3_N"/>
    <property type="match status" value="1"/>
</dbReference>
<evidence type="ECO:0000259" key="9">
    <source>
        <dbReference type="Pfam" id="PF05198"/>
    </source>
</evidence>
<evidence type="ECO:0000256" key="7">
    <source>
        <dbReference type="SAM" id="MobiDB-lite"/>
    </source>
</evidence>
<evidence type="ECO:0000313" key="10">
    <source>
        <dbReference type="EMBL" id="MDX8415739.1"/>
    </source>
</evidence>
<protein>
    <recommendedName>
        <fullName evidence="4 5">Translation initiation factor IF-3</fullName>
    </recommendedName>
</protein>
<gene>
    <name evidence="4 10" type="primary">infC</name>
    <name evidence="10" type="ORF">MOX91_06060</name>
</gene>
<dbReference type="PROSITE" id="PS00938">
    <property type="entry name" value="IF3"/>
    <property type="match status" value="1"/>
</dbReference>
<evidence type="ECO:0000256" key="2">
    <source>
        <dbReference type="ARBA" id="ARBA00022540"/>
    </source>
</evidence>
<dbReference type="NCBIfam" id="TIGR00168">
    <property type="entry name" value="infC"/>
    <property type="match status" value="1"/>
</dbReference>
<dbReference type="InterPro" id="IPR036787">
    <property type="entry name" value="T_IF-3_N_sf"/>
</dbReference>
<dbReference type="EMBL" id="JALBUT010000006">
    <property type="protein sequence ID" value="MDX8415739.1"/>
    <property type="molecule type" value="Genomic_DNA"/>
</dbReference>
<dbReference type="SUPFAM" id="SSF54364">
    <property type="entry name" value="Translation initiation factor IF3, N-terminal domain"/>
    <property type="match status" value="1"/>
</dbReference>
<feature type="region of interest" description="Disordered" evidence="7">
    <location>
        <begin position="190"/>
        <end position="213"/>
    </location>
</feature>
<dbReference type="PANTHER" id="PTHR10938">
    <property type="entry name" value="TRANSLATION INITIATION FACTOR IF-3"/>
    <property type="match status" value="1"/>
</dbReference>
<sequence length="213" mass="24241">MANQYPSGKPNPHQKNSKFAKNYGPRRNERIRVPRVRVIGPDGTQVGVMPTAEALALARKYKLDLIEVSPNAEPPVCRILDYGKYLYEEAKKQKSNKTSTAKVKEVKLRPHIDRHDYETKMRNAERFLFSGNKLKITMMLRGREMEFKNIAFDIVKRAIADLNHMGHADSEPKLMGKNIGVTISPVAQNQRKLKYSGEDEDIPEEDDSASDSE</sequence>
<keyword evidence="3 4" id="KW-0648">Protein biosynthesis</keyword>
<comment type="similarity">
    <text evidence="1 4 6">Belongs to the IF-3 family.</text>
</comment>
<dbReference type="InterPro" id="IPR036788">
    <property type="entry name" value="T_IF-3_C_sf"/>
</dbReference>
<evidence type="ECO:0000256" key="1">
    <source>
        <dbReference type="ARBA" id="ARBA00005439"/>
    </source>
</evidence>
<dbReference type="PANTHER" id="PTHR10938:SF0">
    <property type="entry name" value="TRANSLATION INITIATION FACTOR IF-3, MITOCHONDRIAL"/>
    <property type="match status" value="1"/>
</dbReference>
<dbReference type="Gene3D" id="3.30.110.10">
    <property type="entry name" value="Translation initiation factor 3 (IF-3), C-terminal domain"/>
    <property type="match status" value="1"/>
</dbReference>
<dbReference type="InterPro" id="IPR019814">
    <property type="entry name" value="Translation_initiation_fac_3_N"/>
</dbReference>
<keyword evidence="11" id="KW-1185">Reference proteome</keyword>
<dbReference type="SUPFAM" id="SSF55200">
    <property type="entry name" value="Translation initiation factor IF3, C-terminal domain"/>
    <property type="match status" value="1"/>
</dbReference>
<comment type="subunit">
    <text evidence="4 6">Monomer.</text>
</comment>
<keyword evidence="4" id="KW-0963">Cytoplasm</keyword>
<evidence type="ECO:0000259" key="8">
    <source>
        <dbReference type="Pfam" id="PF00707"/>
    </source>
</evidence>
<name>A0ABU4WJZ4_9BACT</name>
<feature type="domain" description="Translation initiation factor 3 N-terminal" evidence="9">
    <location>
        <begin position="28"/>
        <end position="95"/>
    </location>
</feature>
<accession>A0ABU4WJZ4</accession>
<dbReference type="RefSeq" id="WP_370397188.1">
    <property type="nucleotide sequence ID" value="NZ_JALBUT010000006.1"/>
</dbReference>
<feature type="compositionally biased region" description="Acidic residues" evidence="7">
    <location>
        <begin position="198"/>
        <end position="213"/>
    </location>
</feature>
<feature type="region of interest" description="Disordered" evidence="7">
    <location>
        <begin position="1"/>
        <end position="33"/>
    </location>
</feature>
<evidence type="ECO:0000256" key="4">
    <source>
        <dbReference type="HAMAP-Rule" id="MF_00080"/>
    </source>
</evidence>
<proteinExistence type="inferred from homology"/>
<comment type="caution">
    <text evidence="10">The sequence shown here is derived from an EMBL/GenBank/DDBJ whole genome shotgun (WGS) entry which is preliminary data.</text>
</comment>
<comment type="function">
    <text evidence="4 6">IF-3 binds to the 30S ribosomal subunit and shifts the equilibrium between 70S ribosomes and their 50S and 30S subunits in favor of the free subunits, thus enhancing the availability of 30S subunits on which protein synthesis initiation begins.</text>
</comment>
<evidence type="ECO:0000256" key="6">
    <source>
        <dbReference type="RuleBase" id="RU000646"/>
    </source>
</evidence>
<evidence type="ECO:0000313" key="11">
    <source>
        <dbReference type="Proteomes" id="UP001275932"/>
    </source>
</evidence>
<keyword evidence="2 4" id="KW-0396">Initiation factor</keyword>
<dbReference type="GO" id="GO:0003743">
    <property type="term" value="F:translation initiation factor activity"/>
    <property type="evidence" value="ECO:0007669"/>
    <property type="project" value="UniProtKB-KW"/>
</dbReference>
<dbReference type="Gene3D" id="3.10.20.80">
    <property type="entry name" value="Translation initiation factor 3 (IF-3), N-terminal domain"/>
    <property type="match status" value="1"/>
</dbReference>
<dbReference type="HAMAP" id="MF_00080">
    <property type="entry name" value="IF_3"/>
    <property type="match status" value="1"/>
</dbReference>
<dbReference type="InterPro" id="IPR001288">
    <property type="entry name" value="Translation_initiation_fac_3"/>
</dbReference>
<evidence type="ECO:0000256" key="3">
    <source>
        <dbReference type="ARBA" id="ARBA00022917"/>
    </source>
</evidence>
<dbReference type="InterPro" id="IPR019815">
    <property type="entry name" value="Translation_initiation_fac_3_C"/>
</dbReference>